<evidence type="ECO:0000256" key="1">
    <source>
        <dbReference type="ARBA" id="ARBA00022441"/>
    </source>
</evidence>
<dbReference type="SUPFAM" id="SSF54695">
    <property type="entry name" value="POZ domain"/>
    <property type="match status" value="1"/>
</dbReference>
<dbReference type="InterPro" id="IPR006652">
    <property type="entry name" value="Kelch_1"/>
</dbReference>
<keyword evidence="1" id="KW-0880">Kelch repeat</keyword>
<evidence type="ECO:0000313" key="4">
    <source>
        <dbReference type="EMBL" id="KAF6310625.1"/>
    </source>
</evidence>
<dbReference type="SMART" id="SM00225">
    <property type="entry name" value="BTB"/>
    <property type="match status" value="1"/>
</dbReference>
<dbReference type="InterPro" id="IPR030603">
    <property type="entry name" value="KLHL18_BTB/POZ"/>
</dbReference>
<comment type="caution">
    <text evidence="4">The sequence shown here is derived from an EMBL/GenBank/DDBJ whole genome shotgun (WGS) entry which is preliminary data.</text>
</comment>
<dbReference type="Gene3D" id="2.120.10.80">
    <property type="entry name" value="Kelch-type beta propeller"/>
    <property type="match status" value="2"/>
</dbReference>
<reference evidence="4 5" key="1">
    <citation type="journal article" date="2020" name="Nature">
        <title>Six reference-quality genomes reveal evolution of bat adaptations.</title>
        <authorList>
            <person name="Jebb D."/>
            <person name="Huang Z."/>
            <person name="Pippel M."/>
            <person name="Hughes G.M."/>
            <person name="Lavrichenko K."/>
            <person name="Devanna P."/>
            <person name="Winkler S."/>
            <person name="Jermiin L.S."/>
            <person name="Skirmuntt E.C."/>
            <person name="Katzourakis A."/>
            <person name="Burkitt-Gray L."/>
            <person name="Ray D.A."/>
            <person name="Sullivan K.A.M."/>
            <person name="Roscito J.G."/>
            <person name="Kirilenko B.M."/>
            <person name="Davalos L.M."/>
            <person name="Corthals A.P."/>
            <person name="Power M.L."/>
            <person name="Jones G."/>
            <person name="Ransome R.D."/>
            <person name="Dechmann D.K.N."/>
            <person name="Locatelli A.G."/>
            <person name="Puechmaille S.J."/>
            <person name="Fedrigo O."/>
            <person name="Jarvis E.D."/>
            <person name="Hiller M."/>
            <person name="Vernes S.C."/>
            <person name="Myers E.W."/>
            <person name="Teeling E.C."/>
        </authorList>
    </citation>
    <scope>NUCLEOTIDE SEQUENCE [LARGE SCALE GENOMIC DNA]</scope>
    <source>
        <strain evidence="4">MMyoMyo1</strain>
        <tissue evidence="4">Flight muscle</tissue>
    </source>
</reference>
<evidence type="ECO:0000256" key="2">
    <source>
        <dbReference type="ARBA" id="ARBA00022737"/>
    </source>
</evidence>
<dbReference type="Pfam" id="PF24681">
    <property type="entry name" value="Kelch_KLHDC2_KLHL20_DRC7"/>
    <property type="match status" value="1"/>
</dbReference>
<protein>
    <submittedName>
        <fullName evidence="4">Kelch like family member 18</fullName>
    </submittedName>
</protein>
<organism evidence="4 5">
    <name type="scientific">Myotis myotis</name>
    <name type="common">Greater mouse-eared bat</name>
    <name type="synonym">Vespertilio myotis</name>
    <dbReference type="NCBI Taxonomy" id="51298"/>
    <lineage>
        <taxon>Eukaryota</taxon>
        <taxon>Metazoa</taxon>
        <taxon>Chordata</taxon>
        <taxon>Craniata</taxon>
        <taxon>Vertebrata</taxon>
        <taxon>Euteleostomi</taxon>
        <taxon>Mammalia</taxon>
        <taxon>Eutheria</taxon>
        <taxon>Laurasiatheria</taxon>
        <taxon>Chiroptera</taxon>
        <taxon>Yangochiroptera</taxon>
        <taxon>Vespertilionidae</taxon>
        <taxon>Myotis</taxon>
    </lineage>
</organism>
<dbReference type="Proteomes" id="UP000527355">
    <property type="component" value="Unassembled WGS sequence"/>
</dbReference>
<feature type="domain" description="BTB" evidence="3">
    <location>
        <begin position="38"/>
        <end position="105"/>
    </location>
</feature>
<keyword evidence="2" id="KW-0677">Repeat</keyword>
<dbReference type="InterPro" id="IPR000210">
    <property type="entry name" value="BTB/POZ_dom"/>
</dbReference>
<accession>A0A7J7UCN1</accession>
<dbReference type="Gene3D" id="3.30.710.10">
    <property type="entry name" value="Potassium Channel Kv1.1, Chain A"/>
    <property type="match status" value="1"/>
</dbReference>
<dbReference type="EMBL" id="JABWUV010000013">
    <property type="protein sequence ID" value="KAF6310625.1"/>
    <property type="molecule type" value="Genomic_DNA"/>
</dbReference>
<dbReference type="VEuPathDB" id="HostDB:GeneID_118668534"/>
<dbReference type="Pfam" id="PF00651">
    <property type="entry name" value="BTB"/>
    <property type="match status" value="1"/>
</dbReference>
<gene>
    <name evidence="4" type="ORF">mMyoMyo1_007392</name>
</gene>
<dbReference type="AlphaFoldDB" id="A0A7J7UCN1"/>
<dbReference type="VEuPathDB" id="HostDB:GeneID_118667047"/>
<proteinExistence type="predicted"/>
<evidence type="ECO:0000259" key="3">
    <source>
        <dbReference type="PROSITE" id="PS50097"/>
    </source>
</evidence>
<dbReference type="SMART" id="SM00612">
    <property type="entry name" value="Kelch"/>
    <property type="match status" value="6"/>
</dbReference>
<dbReference type="SUPFAM" id="SSF117281">
    <property type="entry name" value="Kelch motif"/>
    <property type="match status" value="2"/>
</dbReference>
<keyword evidence="5" id="KW-1185">Reference proteome</keyword>
<dbReference type="PANTHER" id="PTHR24412:SF497">
    <property type="entry name" value="KELCH-LIKE PROTEIN 18"/>
    <property type="match status" value="1"/>
</dbReference>
<evidence type="ECO:0000313" key="5">
    <source>
        <dbReference type="Proteomes" id="UP000527355"/>
    </source>
</evidence>
<dbReference type="InterPro" id="IPR015915">
    <property type="entry name" value="Kelch-typ_b-propeller"/>
</dbReference>
<dbReference type="PANTHER" id="PTHR24412">
    <property type="entry name" value="KELCH PROTEIN"/>
    <property type="match status" value="1"/>
</dbReference>
<dbReference type="PROSITE" id="PS50097">
    <property type="entry name" value="BTB"/>
    <property type="match status" value="1"/>
</dbReference>
<dbReference type="CDD" id="cd18247">
    <property type="entry name" value="BTB_POZ_KLHL18"/>
    <property type="match status" value="1"/>
</dbReference>
<dbReference type="InterPro" id="IPR011333">
    <property type="entry name" value="SKP1/BTB/POZ_sf"/>
</dbReference>
<name>A0A7J7UCN1_MYOMY</name>
<sequence>MVEDGAEELEDLVHFSVSELPSRGYGVMEEIRRQGKLCDVTLKIGDHKFSAHRIVLAASIPYFHAMFTNDMMECKQDEIVMQGMDPSALEALINFAYNGHLAIDQQNVQSLLMGASFLQLQSIKDACCTFLQERLHPKNCLGVRQFLSDRVQQEDLVRCCHKCRDLVDEAKDYHLMPERRPHLPAFRTRPRCCTSIAGLIYAVGGLNSAGDSLNVVEVFDPLANRWEKCHPMTTARSRVGVAVVNGLLYAIGGYDGQLRLSTVEVYNPETDTWARAASMNSKRSAMGTVVLDGQIYVCGGYDGNSSLNSVETYSPETDKWTVVTPMSSSRSAAGVTVFEGRIYVSGGHDGLQIFNSVEHYNHHTATWHPVAGMLNKRCRHGAASLGSKMFVCGGYDGSGFLSSAEVYSAAADQWCLLVPMLTRRSRVSLVASCGRLYAVGGYDGQSNLSSVEMFDPETGCWAFTAPMACHEGGVGVGCIPVLAV</sequence>
<dbReference type="Pfam" id="PF01344">
    <property type="entry name" value="Kelch_1"/>
    <property type="match status" value="2"/>
</dbReference>
<dbReference type="FunFam" id="3.30.710.10:FF:000001">
    <property type="entry name" value="Kelch-like family member 20"/>
    <property type="match status" value="1"/>
</dbReference>